<sequence>MAQEMDSTLNFTLGPDANLLPELQGVLDGFIHGYDQGIPKHGIGALRWFTPENHSSAVLARDKIHASISQEVESQANVRTSPLGLVVNADGKMRPINDLSFPKKDLTIPSVNSFVNKSHFETTWDDFNIVTEFFRQNDGQFDLALFDWEKAYRQVPTRMDQWPFLMVQDLDGGLFIDTRITFGAVAGCGSFGIPADAWKRIMTHEFDVEKIFRWVDDNLFVKRSSKSFSIRDIVSRSLELGVQTNEEKCSDFSIEQKFIGFVWNGRDSTVRLPKPKLEQRITQIEVFLVPKAEFKYNDAEVLAGRLNHVSYLLPQLRAYLRGVYRWMNEWKKKMATRTVPADVISDLAFWRESLLNFEHTRLVQSCEEKELNWVGDASTGFGIGVLIGHRWCQFRMKETWREGTPSRGIAWLETVAIRLGVLMLIELHLVAKGTNCVVWTDNTVTQATLVSKKSKDAFVNDEWKIIQTLLITNQLDITPKRVASKDNRADALSRGIQKPHVKENRVWVDIPNDLVPFLFHA</sequence>
<keyword evidence="2" id="KW-1185">Reference proteome</keyword>
<dbReference type="SUPFAM" id="SSF56672">
    <property type="entry name" value="DNA/RNA polymerases"/>
    <property type="match status" value="1"/>
</dbReference>
<protein>
    <recommendedName>
        <fullName evidence="3">Reverse transcriptase domain-containing protein</fullName>
    </recommendedName>
</protein>
<dbReference type="STRING" id="418459.H6QV43"/>
<dbReference type="HOGENOM" id="CLU_003292_8_2_1"/>
<name>H6QV43_PUCGT</name>
<organism evidence="1 2">
    <name type="scientific">Puccinia graminis f. sp. tritici (strain CRL 75-36-700-3 / race SCCL)</name>
    <name type="common">Black stem rust fungus</name>
    <dbReference type="NCBI Taxonomy" id="418459"/>
    <lineage>
        <taxon>Eukaryota</taxon>
        <taxon>Fungi</taxon>
        <taxon>Dikarya</taxon>
        <taxon>Basidiomycota</taxon>
        <taxon>Pucciniomycotina</taxon>
        <taxon>Pucciniomycetes</taxon>
        <taxon>Pucciniales</taxon>
        <taxon>Pucciniaceae</taxon>
        <taxon>Puccinia</taxon>
    </lineage>
</organism>
<dbReference type="OrthoDB" id="3255824at2759"/>
<evidence type="ECO:0000313" key="1">
    <source>
        <dbReference type="EMBL" id="EHS62704.1"/>
    </source>
</evidence>
<dbReference type="InterPro" id="IPR043502">
    <property type="entry name" value="DNA/RNA_pol_sf"/>
</dbReference>
<dbReference type="Proteomes" id="UP000008783">
    <property type="component" value="Unassembled WGS sequence"/>
</dbReference>
<dbReference type="RefSeq" id="XP_003888616.1">
    <property type="nucleotide sequence ID" value="XM_003888567.1"/>
</dbReference>
<evidence type="ECO:0008006" key="3">
    <source>
        <dbReference type="Google" id="ProtNLM"/>
    </source>
</evidence>
<dbReference type="PANTHER" id="PTHR33050">
    <property type="entry name" value="REVERSE TRANSCRIPTASE DOMAIN-CONTAINING PROTEIN"/>
    <property type="match status" value="1"/>
</dbReference>
<reference evidence="2" key="1">
    <citation type="journal article" date="2011" name="Proc. Natl. Acad. Sci. U.S.A.">
        <title>Obligate biotrophy features unraveled by the genomic analysis of rust fungi.</title>
        <authorList>
            <person name="Duplessis S."/>
            <person name="Cuomo C.A."/>
            <person name="Lin Y.-C."/>
            <person name="Aerts A."/>
            <person name="Tisserant E."/>
            <person name="Veneault-Fourrey C."/>
            <person name="Joly D.L."/>
            <person name="Hacquard S."/>
            <person name="Amselem J."/>
            <person name="Cantarel B.L."/>
            <person name="Chiu R."/>
            <person name="Coutinho P.M."/>
            <person name="Feau N."/>
            <person name="Field M."/>
            <person name="Frey P."/>
            <person name="Gelhaye E."/>
            <person name="Goldberg J."/>
            <person name="Grabherr M.G."/>
            <person name="Kodira C.D."/>
            <person name="Kohler A."/>
            <person name="Kuees U."/>
            <person name="Lindquist E.A."/>
            <person name="Lucas S.M."/>
            <person name="Mago R."/>
            <person name="Mauceli E."/>
            <person name="Morin E."/>
            <person name="Murat C."/>
            <person name="Pangilinan J.L."/>
            <person name="Park R."/>
            <person name="Pearson M."/>
            <person name="Quesneville H."/>
            <person name="Rouhier N."/>
            <person name="Sakthikumar S."/>
            <person name="Salamov A.A."/>
            <person name="Schmutz J."/>
            <person name="Selles B."/>
            <person name="Shapiro H."/>
            <person name="Tanguay P."/>
            <person name="Tuskan G.A."/>
            <person name="Henrissat B."/>
            <person name="Van de Peer Y."/>
            <person name="Rouze P."/>
            <person name="Ellis J.G."/>
            <person name="Dodds P.N."/>
            <person name="Schein J.E."/>
            <person name="Zhong S."/>
            <person name="Hamelin R.C."/>
            <person name="Grigoriev I.V."/>
            <person name="Szabo L.J."/>
            <person name="Martin F."/>
        </authorList>
    </citation>
    <scope>NUCLEOTIDE SEQUENCE [LARGE SCALE GENOMIC DNA]</scope>
    <source>
        <strain evidence="2">CRL 75-36-700-3 / race SCCL</strain>
    </source>
</reference>
<dbReference type="PANTHER" id="PTHR33050:SF7">
    <property type="entry name" value="RIBONUCLEASE H"/>
    <property type="match status" value="1"/>
</dbReference>
<accession>H6QV43</accession>
<dbReference type="EMBL" id="DS178372">
    <property type="protein sequence ID" value="EHS62704.1"/>
    <property type="molecule type" value="Genomic_DNA"/>
</dbReference>
<evidence type="ECO:0000313" key="2">
    <source>
        <dbReference type="Proteomes" id="UP000008783"/>
    </source>
</evidence>
<dbReference type="AlphaFoldDB" id="H6QV43"/>
<proteinExistence type="predicted"/>
<dbReference type="GeneID" id="13542308"/>
<dbReference type="KEGG" id="pgr:PGTG_22607"/>
<dbReference type="eggNOG" id="ENOG502S1WT">
    <property type="taxonomic scope" value="Eukaryota"/>
</dbReference>
<dbReference type="InterPro" id="IPR052055">
    <property type="entry name" value="Hepadnavirus_pol/RT"/>
</dbReference>
<dbReference type="InParanoid" id="H6QV43"/>
<gene>
    <name evidence="1" type="ORF">PGTG_22607</name>
</gene>
<dbReference type="VEuPathDB" id="FungiDB:PGTG_22607"/>